<accession>A0AAW0VSI8</accession>
<keyword evidence="5 11" id="KW-0862">Zinc</keyword>
<dbReference type="AlphaFoldDB" id="A0AAW0VSI8"/>
<dbReference type="GO" id="GO:0005634">
    <property type="term" value="C:nucleus"/>
    <property type="evidence" value="ECO:0007669"/>
    <property type="project" value="UniProtKB-SubCell"/>
</dbReference>
<evidence type="ECO:0000256" key="4">
    <source>
        <dbReference type="ARBA" id="ARBA00022723"/>
    </source>
</evidence>
<evidence type="ECO:0000313" key="13">
    <source>
        <dbReference type="EMBL" id="KAK8720268.1"/>
    </source>
</evidence>
<dbReference type="PANTHER" id="PTHR11447">
    <property type="entry name" value="CELLULAR TUMOR ANTIGEN P53"/>
    <property type="match status" value="1"/>
</dbReference>
<evidence type="ECO:0000259" key="12">
    <source>
        <dbReference type="Pfam" id="PF00870"/>
    </source>
</evidence>
<feature type="binding site" evidence="11">
    <location>
        <position position="118"/>
    </location>
    <ligand>
        <name>Zn(2+)</name>
        <dbReference type="ChEBI" id="CHEBI:29105"/>
    </ligand>
</feature>
<dbReference type="PRINTS" id="PR00386">
    <property type="entry name" value="P53SUPPRESSR"/>
</dbReference>
<dbReference type="GO" id="GO:0000981">
    <property type="term" value="F:DNA-binding transcription factor activity, RNA polymerase II-specific"/>
    <property type="evidence" value="ECO:0007669"/>
    <property type="project" value="TreeGrafter"/>
</dbReference>
<evidence type="ECO:0000313" key="14">
    <source>
        <dbReference type="Proteomes" id="UP001445076"/>
    </source>
</evidence>
<evidence type="ECO:0000256" key="5">
    <source>
        <dbReference type="ARBA" id="ARBA00022833"/>
    </source>
</evidence>
<sequence>MSRITNKLYTNINNAVPFEIHLKKPIKNQMFSIRAVPVFSSSQFLHHNVNRCPNHAAPTDSTNHDFPYPEHVVRADLPEARYIKSASGRLLVVVPVGPWQDGSDYTPILLRFMCLGSCV</sequence>
<name>A0AAW0VSI8_CHEQU</name>
<comment type="cofactor">
    <cofactor evidence="11">
        <name>Zn(2+)</name>
        <dbReference type="ChEBI" id="CHEBI:29105"/>
    </cofactor>
    <text evidence="11">Binds 1 zinc ion per subunit.</text>
</comment>
<comment type="subcellular location">
    <subcellularLocation>
        <location evidence="1">Nucleus</location>
    </subcellularLocation>
</comment>
<feature type="binding site" evidence="11">
    <location>
        <position position="52"/>
    </location>
    <ligand>
        <name>Zn(2+)</name>
        <dbReference type="ChEBI" id="CHEBI:29105"/>
    </ligand>
</feature>
<keyword evidence="8" id="KW-0010">Activator</keyword>
<feature type="binding site" evidence="11">
    <location>
        <position position="55"/>
    </location>
    <ligand>
        <name>Zn(2+)</name>
        <dbReference type="ChEBI" id="CHEBI:29105"/>
    </ligand>
</feature>
<reference evidence="13 14" key="1">
    <citation type="journal article" date="2024" name="BMC Genomics">
        <title>Genome assembly of redclaw crayfish (Cherax quadricarinatus) provides insights into its immune adaptation and hypoxia tolerance.</title>
        <authorList>
            <person name="Liu Z."/>
            <person name="Zheng J."/>
            <person name="Li H."/>
            <person name="Fang K."/>
            <person name="Wang S."/>
            <person name="He J."/>
            <person name="Zhou D."/>
            <person name="Weng S."/>
            <person name="Chi M."/>
            <person name="Gu Z."/>
            <person name="He J."/>
            <person name="Li F."/>
            <person name="Wang M."/>
        </authorList>
    </citation>
    <scope>NUCLEOTIDE SEQUENCE [LARGE SCALE GENOMIC DNA]</scope>
    <source>
        <strain evidence="13">ZL_2023a</strain>
    </source>
</reference>
<proteinExistence type="inferred from homology"/>
<keyword evidence="6" id="KW-0805">Transcription regulation</keyword>
<dbReference type="InterPro" id="IPR011615">
    <property type="entry name" value="p53_DNA-bd"/>
</dbReference>
<dbReference type="GO" id="GO:0046872">
    <property type="term" value="F:metal ion binding"/>
    <property type="evidence" value="ECO:0007669"/>
    <property type="project" value="UniProtKB-KW"/>
</dbReference>
<dbReference type="EMBL" id="JARKIK010000642">
    <property type="protein sequence ID" value="KAK8720268.1"/>
    <property type="molecule type" value="Genomic_DNA"/>
</dbReference>
<dbReference type="GO" id="GO:0006915">
    <property type="term" value="P:apoptotic process"/>
    <property type="evidence" value="ECO:0007669"/>
    <property type="project" value="UniProtKB-KW"/>
</dbReference>
<feature type="binding site" evidence="11">
    <location>
        <position position="114"/>
    </location>
    <ligand>
        <name>Zn(2+)</name>
        <dbReference type="ChEBI" id="CHEBI:29105"/>
    </ligand>
</feature>
<evidence type="ECO:0000256" key="8">
    <source>
        <dbReference type="ARBA" id="ARBA00023159"/>
    </source>
</evidence>
<keyword evidence="4 11" id="KW-0479">Metal-binding</keyword>
<evidence type="ECO:0000256" key="9">
    <source>
        <dbReference type="ARBA" id="ARBA00023163"/>
    </source>
</evidence>
<comment type="similarity">
    <text evidence="2">Belongs to the p53 family.</text>
</comment>
<evidence type="ECO:0000256" key="7">
    <source>
        <dbReference type="ARBA" id="ARBA00023125"/>
    </source>
</evidence>
<dbReference type="Proteomes" id="UP001445076">
    <property type="component" value="Unassembled WGS sequence"/>
</dbReference>
<keyword evidence="10" id="KW-0539">Nucleus</keyword>
<evidence type="ECO:0000256" key="10">
    <source>
        <dbReference type="ARBA" id="ARBA00023242"/>
    </source>
</evidence>
<evidence type="ECO:0000256" key="11">
    <source>
        <dbReference type="PIRSR" id="PIRSR602117-1"/>
    </source>
</evidence>
<dbReference type="SUPFAM" id="SSF49417">
    <property type="entry name" value="p53-like transcription factors"/>
    <property type="match status" value="1"/>
</dbReference>
<organism evidence="13 14">
    <name type="scientific">Cherax quadricarinatus</name>
    <name type="common">Australian red claw crayfish</name>
    <dbReference type="NCBI Taxonomy" id="27406"/>
    <lineage>
        <taxon>Eukaryota</taxon>
        <taxon>Metazoa</taxon>
        <taxon>Ecdysozoa</taxon>
        <taxon>Arthropoda</taxon>
        <taxon>Crustacea</taxon>
        <taxon>Multicrustacea</taxon>
        <taxon>Malacostraca</taxon>
        <taxon>Eumalacostraca</taxon>
        <taxon>Eucarida</taxon>
        <taxon>Decapoda</taxon>
        <taxon>Pleocyemata</taxon>
        <taxon>Astacidea</taxon>
        <taxon>Parastacoidea</taxon>
        <taxon>Parastacidae</taxon>
        <taxon>Cherax</taxon>
    </lineage>
</organism>
<comment type="caution">
    <text evidence="13">The sequence shown here is derived from an EMBL/GenBank/DDBJ whole genome shotgun (WGS) entry which is preliminary data.</text>
</comment>
<evidence type="ECO:0000256" key="6">
    <source>
        <dbReference type="ARBA" id="ARBA00023015"/>
    </source>
</evidence>
<feature type="domain" description="p53 DNA-binding" evidence="12">
    <location>
        <begin position="2"/>
        <end position="118"/>
    </location>
</feature>
<evidence type="ECO:0000256" key="1">
    <source>
        <dbReference type="ARBA" id="ARBA00004123"/>
    </source>
</evidence>
<dbReference type="Gene3D" id="2.60.40.720">
    <property type="match status" value="1"/>
</dbReference>
<keyword evidence="7" id="KW-0238">DNA-binding</keyword>
<evidence type="ECO:0000256" key="2">
    <source>
        <dbReference type="ARBA" id="ARBA00006167"/>
    </source>
</evidence>
<feature type="non-terminal residue" evidence="13">
    <location>
        <position position="119"/>
    </location>
</feature>
<keyword evidence="3" id="KW-0053">Apoptosis</keyword>
<dbReference type="InterPro" id="IPR008967">
    <property type="entry name" value="p53-like_TF_DNA-bd_sf"/>
</dbReference>
<gene>
    <name evidence="13" type="ORF">OTU49_013461</name>
</gene>
<keyword evidence="9" id="KW-0804">Transcription</keyword>
<evidence type="ECO:0000256" key="3">
    <source>
        <dbReference type="ARBA" id="ARBA00022703"/>
    </source>
</evidence>
<dbReference type="InterPro" id="IPR012346">
    <property type="entry name" value="p53/RUNT-type_TF_DNA-bd_sf"/>
</dbReference>
<dbReference type="InterPro" id="IPR002117">
    <property type="entry name" value="p53_tumour_suppressor"/>
</dbReference>
<dbReference type="Pfam" id="PF00870">
    <property type="entry name" value="P53"/>
    <property type="match status" value="1"/>
</dbReference>
<protein>
    <recommendedName>
        <fullName evidence="12">p53 DNA-binding domain-containing protein</fullName>
    </recommendedName>
</protein>
<keyword evidence="14" id="KW-1185">Reference proteome</keyword>
<dbReference type="GO" id="GO:0000978">
    <property type="term" value="F:RNA polymerase II cis-regulatory region sequence-specific DNA binding"/>
    <property type="evidence" value="ECO:0007669"/>
    <property type="project" value="TreeGrafter"/>
</dbReference>
<dbReference type="PANTHER" id="PTHR11447:SF16">
    <property type="entry name" value="P53 PROTEIN LONG FORM VARIANT 1"/>
    <property type="match status" value="1"/>
</dbReference>